<dbReference type="PANTHER" id="PTHR31363">
    <property type="entry name" value="TRAF3-INTERACTING PROTEIN 1"/>
    <property type="match status" value="1"/>
</dbReference>
<dbReference type="PANTHER" id="PTHR31363:SF0">
    <property type="entry name" value="TRAF3-INTERACTING PROTEIN 1"/>
    <property type="match status" value="1"/>
</dbReference>
<dbReference type="EMBL" id="KK103658">
    <property type="protein sequence ID" value="KIY95168.1"/>
    <property type="molecule type" value="Genomic_DNA"/>
</dbReference>
<gene>
    <name evidence="2" type="ORF">MNEG_12794</name>
</gene>
<dbReference type="GO" id="GO:0070507">
    <property type="term" value="P:regulation of microtubule cytoskeleton organization"/>
    <property type="evidence" value="ECO:0007669"/>
    <property type="project" value="TreeGrafter"/>
</dbReference>
<dbReference type="RefSeq" id="XP_013894188.1">
    <property type="nucleotide sequence ID" value="XM_014038734.1"/>
</dbReference>
<feature type="non-terminal residue" evidence="2">
    <location>
        <position position="1"/>
    </location>
</feature>
<dbReference type="KEGG" id="mng:MNEG_12794"/>
<dbReference type="GO" id="GO:0030992">
    <property type="term" value="C:intraciliary transport particle B"/>
    <property type="evidence" value="ECO:0007669"/>
    <property type="project" value="TreeGrafter"/>
</dbReference>
<sequence length="779" mass="83805">PAVRPRTVAGGGAGGVAHCKSGKSVCTSVWAAPGSPIALPDTREQFLIWLDSTFAAPDGAAGGLGGGTGFREEAQRRRQRKAAFEEQWGCGGGGGGGGGEGGACGGDARGLQRLLCRPLYHLWQDSPDAFDRQGNARWSPAVSEYREAKGRYALHSAARPLLQCEPPAQAPELAAGTTQVLTTGCLAPELAATQALALERPTTAERQQGRCPLTVLQPRPDPGTAVWRDALGGSASGGRAAAAALAAGGRAPQERAASQSESGDGRGQPAADGVGAGGPGARGSRGVTIADAPAAEGLLQQQDGGISLKIALSPQRPRTLVAFDDRIFTTDSSGARPVLTLFEHVEGAKVSEGLFTEYMLPNGRKVFMYCAGGSVMDEAEIGPVRPPPRPTTVPLALQQSMPLAEVLDVIARPPGSAPPYVPQKVVPRLVPLPPRHTLPVKRRDRLDAPAFGALREDNLQLVFTANPILKTTSTTTEEDVYVPQKEEREPWTLPMSIFKGRSKEADARAYYDGAATLDKMFERDWGRACAKEKFMSMLARENRACAANKPDKAALAEVHAVLKRHYQTFLAAFTYYAAQGGNDPYHMPLNAFTSFLDDAAIPDPDSAFIKRSDCDTIFIVANFVSDKKSPEYSVLDEHASMRFQFMEAIVRLAIAKYGKGQETDDLATAVELLLERNLAARLDPMARCVANDFRTERLYTEEVDMLLKKHQVVLKALYSRYRLKPTGGGLRPKVLKLDGWLALMGDARLVDSQFTLSDACLAFLWARMHVIDEVKDYGR</sequence>
<reference evidence="2 3" key="1">
    <citation type="journal article" date="2013" name="BMC Genomics">
        <title>Reconstruction of the lipid metabolism for the microalga Monoraphidium neglectum from its genome sequence reveals characteristics suitable for biofuel production.</title>
        <authorList>
            <person name="Bogen C."/>
            <person name="Al-Dilaimi A."/>
            <person name="Albersmeier A."/>
            <person name="Wichmann J."/>
            <person name="Grundmann M."/>
            <person name="Rupp O."/>
            <person name="Lauersen K.J."/>
            <person name="Blifernez-Klassen O."/>
            <person name="Kalinowski J."/>
            <person name="Goesmann A."/>
            <person name="Mussgnug J.H."/>
            <person name="Kruse O."/>
        </authorList>
    </citation>
    <scope>NUCLEOTIDE SEQUENCE [LARGE SCALE GENOMIC DNA]</scope>
    <source>
        <strain evidence="2 3">SAG 48.87</strain>
    </source>
</reference>
<dbReference type="GO" id="GO:0036064">
    <property type="term" value="C:ciliary basal body"/>
    <property type="evidence" value="ECO:0007669"/>
    <property type="project" value="TreeGrafter"/>
</dbReference>
<dbReference type="STRING" id="145388.A0A0D2KHE3"/>
<evidence type="ECO:0008006" key="4">
    <source>
        <dbReference type="Google" id="ProtNLM"/>
    </source>
</evidence>
<keyword evidence="3" id="KW-1185">Reference proteome</keyword>
<proteinExistence type="predicted"/>
<dbReference type="GO" id="GO:0008017">
    <property type="term" value="F:microtubule binding"/>
    <property type="evidence" value="ECO:0007669"/>
    <property type="project" value="InterPro"/>
</dbReference>
<protein>
    <recommendedName>
        <fullName evidence="4">Flagellar associated protein</fullName>
    </recommendedName>
</protein>
<dbReference type="Proteomes" id="UP000054498">
    <property type="component" value="Unassembled WGS sequence"/>
</dbReference>
<dbReference type="GeneID" id="25730192"/>
<dbReference type="GO" id="GO:0060271">
    <property type="term" value="P:cilium assembly"/>
    <property type="evidence" value="ECO:0007669"/>
    <property type="project" value="TreeGrafter"/>
</dbReference>
<accession>A0A0D2KHE3</accession>
<evidence type="ECO:0000256" key="1">
    <source>
        <dbReference type="SAM" id="MobiDB-lite"/>
    </source>
</evidence>
<organism evidence="2 3">
    <name type="scientific">Monoraphidium neglectum</name>
    <dbReference type="NCBI Taxonomy" id="145388"/>
    <lineage>
        <taxon>Eukaryota</taxon>
        <taxon>Viridiplantae</taxon>
        <taxon>Chlorophyta</taxon>
        <taxon>core chlorophytes</taxon>
        <taxon>Chlorophyceae</taxon>
        <taxon>CS clade</taxon>
        <taxon>Sphaeropleales</taxon>
        <taxon>Selenastraceae</taxon>
        <taxon>Monoraphidium</taxon>
    </lineage>
</organism>
<feature type="region of interest" description="Disordered" evidence="1">
    <location>
        <begin position="200"/>
        <end position="287"/>
    </location>
</feature>
<dbReference type="OrthoDB" id="544980at2759"/>
<evidence type="ECO:0000313" key="3">
    <source>
        <dbReference type="Proteomes" id="UP000054498"/>
    </source>
</evidence>
<dbReference type="GO" id="GO:0042073">
    <property type="term" value="P:intraciliary transport"/>
    <property type="evidence" value="ECO:0007669"/>
    <property type="project" value="TreeGrafter"/>
</dbReference>
<evidence type="ECO:0000313" key="2">
    <source>
        <dbReference type="EMBL" id="KIY95168.1"/>
    </source>
</evidence>
<feature type="compositionally biased region" description="Gly residues" evidence="1">
    <location>
        <begin position="274"/>
        <end position="283"/>
    </location>
</feature>
<dbReference type="InterPro" id="IPR018799">
    <property type="entry name" value="TRAF3IP1"/>
</dbReference>
<name>A0A0D2KHE3_9CHLO</name>
<feature type="compositionally biased region" description="Low complexity" evidence="1">
    <location>
        <begin position="230"/>
        <end position="251"/>
    </location>
</feature>
<dbReference type="GO" id="GO:0005930">
    <property type="term" value="C:axoneme"/>
    <property type="evidence" value="ECO:0007669"/>
    <property type="project" value="TreeGrafter"/>
</dbReference>
<dbReference type="AlphaFoldDB" id="A0A0D2KHE3"/>